<feature type="modified residue" description="4-aspartylphosphate" evidence="2">
    <location>
        <position position="58"/>
    </location>
</feature>
<proteinExistence type="predicted"/>
<feature type="domain" description="Response regulatory" evidence="3">
    <location>
        <begin position="7"/>
        <end position="123"/>
    </location>
</feature>
<dbReference type="RefSeq" id="WP_379012264.1">
    <property type="nucleotide sequence ID" value="NZ_JBHSDC010000002.1"/>
</dbReference>
<dbReference type="PROSITE" id="PS50110">
    <property type="entry name" value="RESPONSE_REGULATORY"/>
    <property type="match status" value="1"/>
</dbReference>
<dbReference type="Pfam" id="PF00072">
    <property type="entry name" value="Response_reg"/>
    <property type="match status" value="1"/>
</dbReference>
<accession>A0ABV8PUZ8</accession>
<dbReference type="PANTHER" id="PTHR44591:SF3">
    <property type="entry name" value="RESPONSE REGULATORY DOMAIN-CONTAINING PROTEIN"/>
    <property type="match status" value="1"/>
</dbReference>
<dbReference type="InterPro" id="IPR050595">
    <property type="entry name" value="Bact_response_regulator"/>
</dbReference>
<dbReference type="Gene3D" id="3.40.50.2300">
    <property type="match status" value="1"/>
</dbReference>
<keyword evidence="5" id="KW-1185">Reference proteome</keyword>
<evidence type="ECO:0000256" key="1">
    <source>
        <dbReference type="ARBA" id="ARBA00022553"/>
    </source>
</evidence>
<gene>
    <name evidence="4" type="ORF">ACFOW1_03180</name>
</gene>
<dbReference type="CDD" id="cd00156">
    <property type="entry name" value="REC"/>
    <property type="match status" value="1"/>
</dbReference>
<evidence type="ECO:0000313" key="4">
    <source>
        <dbReference type="EMBL" id="MFC4230879.1"/>
    </source>
</evidence>
<protein>
    <submittedName>
        <fullName evidence="4">Response regulator transcription factor</fullName>
    </submittedName>
</protein>
<dbReference type="SUPFAM" id="SSF52172">
    <property type="entry name" value="CheY-like"/>
    <property type="match status" value="1"/>
</dbReference>
<dbReference type="Proteomes" id="UP001595906">
    <property type="component" value="Unassembled WGS sequence"/>
</dbReference>
<dbReference type="InterPro" id="IPR001789">
    <property type="entry name" value="Sig_transdc_resp-reg_receiver"/>
</dbReference>
<dbReference type="EMBL" id="JBHSDC010000002">
    <property type="protein sequence ID" value="MFC4230879.1"/>
    <property type="molecule type" value="Genomic_DNA"/>
</dbReference>
<evidence type="ECO:0000313" key="5">
    <source>
        <dbReference type="Proteomes" id="UP001595906"/>
    </source>
</evidence>
<dbReference type="SMART" id="SM00448">
    <property type="entry name" value="REC"/>
    <property type="match status" value="1"/>
</dbReference>
<evidence type="ECO:0000256" key="2">
    <source>
        <dbReference type="PROSITE-ProRule" id="PRU00169"/>
    </source>
</evidence>
<reference evidence="5" key="1">
    <citation type="journal article" date="2019" name="Int. J. Syst. Evol. Microbiol.">
        <title>The Global Catalogue of Microorganisms (GCM) 10K type strain sequencing project: providing services to taxonomists for standard genome sequencing and annotation.</title>
        <authorList>
            <consortium name="The Broad Institute Genomics Platform"/>
            <consortium name="The Broad Institute Genome Sequencing Center for Infectious Disease"/>
            <person name="Wu L."/>
            <person name="Ma J."/>
        </authorList>
    </citation>
    <scope>NUCLEOTIDE SEQUENCE [LARGE SCALE GENOMIC DNA]</scope>
    <source>
        <strain evidence="5">CECT 8010</strain>
    </source>
</reference>
<comment type="caution">
    <text evidence="4">The sequence shown here is derived from an EMBL/GenBank/DDBJ whole genome shotgun (WGS) entry which is preliminary data.</text>
</comment>
<name>A0ABV8PUZ8_9BACT</name>
<dbReference type="PANTHER" id="PTHR44591">
    <property type="entry name" value="STRESS RESPONSE REGULATOR PROTEIN 1"/>
    <property type="match status" value="1"/>
</dbReference>
<dbReference type="InterPro" id="IPR011006">
    <property type="entry name" value="CheY-like_superfamily"/>
</dbReference>
<keyword evidence="1 2" id="KW-0597">Phosphoprotein</keyword>
<evidence type="ECO:0000259" key="3">
    <source>
        <dbReference type="PROSITE" id="PS50110"/>
    </source>
</evidence>
<sequence>MPIKKIDILIVDDSITILTRMKEILSEIKCVNIIDIATNSNDALELLLFRQPALILLDINMPHKNGIELLKEVKLLYPKVKVMMVTNQSVDYYKPICMEFGAEYFIDKSTEFELIPDIIESISKSVTGK</sequence>
<organism evidence="4 5">
    <name type="scientific">Parasediminibacterium paludis</name>
    <dbReference type="NCBI Taxonomy" id="908966"/>
    <lineage>
        <taxon>Bacteria</taxon>
        <taxon>Pseudomonadati</taxon>
        <taxon>Bacteroidota</taxon>
        <taxon>Chitinophagia</taxon>
        <taxon>Chitinophagales</taxon>
        <taxon>Chitinophagaceae</taxon>
        <taxon>Parasediminibacterium</taxon>
    </lineage>
</organism>